<name>R7QDZ2_CHOCR</name>
<protein>
    <submittedName>
        <fullName evidence="2">Uncharacterized protein</fullName>
    </submittedName>
</protein>
<dbReference type="EMBL" id="HG001739">
    <property type="protein sequence ID" value="CDF35645.1"/>
    <property type="molecule type" value="Genomic_DNA"/>
</dbReference>
<dbReference type="OrthoDB" id="4933at2759"/>
<dbReference type="STRING" id="2769.R7QDZ2"/>
<dbReference type="AlphaFoldDB" id="R7QDZ2"/>
<keyword evidence="3" id="KW-1185">Reference proteome</keyword>
<evidence type="ECO:0000313" key="2">
    <source>
        <dbReference type="EMBL" id="CDF35645.1"/>
    </source>
</evidence>
<organism evidence="2 3">
    <name type="scientific">Chondrus crispus</name>
    <name type="common">Carrageen Irish moss</name>
    <name type="synonym">Polymorpha crispa</name>
    <dbReference type="NCBI Taxonomy" id="2769"/>
    <lineage>
        <taxon>Eukaryota</taxon>
        <taxon>Rhodophyta</taxon>
        <taxon>Florideophyceae</taxon>
        <taxon>Rhodymeniophycidae</taxon>
        <taxon>Gigartinales</taxon>
        <taxon>Gigartinaceae</taxon>
        <taxon>Chondrus</taxon>
    </lineage>
</organism>
<dbReference type="PANTHER" id="PTHR12697">
    <property type="entry name" value="PBS LYASE HEAT-LIKE PROTEIN"/>
    <property type="match status" value="1"/>
</dbReference>
<dbReference type="InterPro" id="IPR011989">
    <property type="entry name" value="ARM-like"/>
</dbReference>
<gene>
    <name evidence="2" type="ORF">CHC_T00003753001</name>
</gene>
<accession>R7QDZ2</accession>
<dbReference type="PANTHER" id="PTHR12697:SF5">
    <property type="entry name" value="DEOXYHYPUSINE HYDROXYLASE"/>
    <property type="match status" value="1"/>
</dbReference>
<sequence>MTAFASATPFPHSPSQSLRKPLLSSRGRPIKWHISHSTRASLQPPPDANALLEKLKGGVQHTQMLALVLLPQLPSKQAVSLLYESGVLDSENRQVRLTAVATLGKLGVPHEANRLVTVLKDDSDDYSVRAAAANALGYLLPGSGDGSGLVGEALSALVDVATGDDHFILKYAAIVTIGNLGDKSAMDTLIPIAQNPASLPLEAAAAVTAIGEISAVDMVEASVVDVVISRAADREDLVRAAVAKTLKLWVTVERAASALARMKTDEEKYGQSDFVRAILNIAD</sequence>
<dbReference type="InterPro" id="IPR016024">
    <property type="entry name" value="ARM-type_fold"/>
</dbReference>
<dbReference type="Pfam" id="PF13646">
    <property type="entry name" value="HEAT_2"/>
    <property type="match status" value="1"/>
</dbReference>
<dbReference type="Gramene" id="CDF35645">
    <property type="protein sequence ID" value="CDF35645"/>
    <property type="gene ID" value="CHC_T00003753001"/>
</dbReference>
<feature type="region of interest" description="Disordered" evidence="1">
    <location>
        <begin position="1"/>
        <end position="22"/>
    </location>
</feature>
<dbReference type="Proteomes" id="UP000012073">
    <property type="component" value="Unassembled WGS sequence"/>
</dbReference>
<proteinExistence type="predicted"/>
<reference evidence="3" key="1">
    <citation type="journal article" date="2013" name="Proc. Natl. Acad. Sci. U.S.A.">
        <title>Genome structure and metabolic features in the red seaweed Chondrus crispus shed light on evolution of the Archaeplastida.</title>
        <authorList>
            <person name="Collen J."/>
            <person name="Porcel B."/>
            <person name="Carre W."/>
            <person name="Ball S.G."/>
            <person name="Chaparro C."/>
            <person name="Tonon T."/>
            <person name="Barbeyron T."/>
            <person name="Michel G."/>
            <person name="Noel B."/>
            <person name="Valentin K."/>
            <person name="Elias M."/>
            <person name="Artiguenave F."/>
            <person name="Arun A."/>
            <person name="Aury J.M."/>
            <person name="Barbosa-Neto J.F."/>
            <person name="Bothwell J.H."/>
            <person name="Bouget F.Y."/>
            <person name="Brillet L."/>
            <person name="Cabello-Hurtado F."/>
            <person name="Capella-Gutierrez S."/>
            <person name="Charrier B."/>
            <person name="Cladiere L."/>
            <person name="Cock J.M."/>
            <person name="Coelho S.M."/>
            <person name="Colleoni C."/>
            <person name="Czjzek M."/>
            <person name="Da Silva C."/>
            <person name="Delage L."/>
            <person name="Denoeud F."/>
            <person name="Deschamps P."/>
            <person name="Dittami S.M."/>
            <person name="Gabaldon T."/>
            <person name="Gachon C.M."/>
            <person name="Groisillier A."/>
            <person name="Herve C."/>
            <person name="Jabbari K."/>
            <person name="Katinka M."/>
            <person name="Kloareg B."/>
            <person name="Kowalczyk N."/>
            <person name="Labadie K."/>
            <person name="Leblanc C."/>
            <person name="Lopez P.J."/>
            <person name="McLachlan D.H."/>
            <person name="Meslet-Cladiere L."/>
            <person name="Moustafa A."/>
            <person name="Nehr Z."/>
            <person name="Nyvall Collen P."/>
            <person name="Panaud O."/>
            <person name="Partensky F."/>
            <person name="Poulain J."/>
            <person name="Rensing S.A."/>
            <person name="Rousvoal S."/>
            <person name="Samson G."/>
            <person name="Symeonidi A."/>
            <person name="Weissenbach J."/>
            <person name="Zambounis A."/>
            <person name="Wincker P."/>
            <person name="Boyen C."/>
        </authorList>
    </citation>
    <scope>NUCLEOTIDE SEQUENCE [LARGE SCALE GENOMIC DNA]</scope>
    <source>
        <strain evidence="3">cv. Stackhouse</strain>
    </source>
</reference>
<dbReference type="RefSeq" id="XP_005715464.1">
    <property type="nucleotide sequence ID" value="XM_005715407.1"/>
</dbReference>
<dbReference type="SUPFAM" id="SSF48371">
    <property type="entry name" value="ARM repeat"/>
    <property type="match status" value="1"/>
</dbReference>
<dbReference type="GeneID" id="17323181"/>
<evidence type="ECO:0000313" key="3">
    <source>
        <dbReference type="Proteomes" id="UP000012073"/>
    </source>
</evidence>
<dbReference type="Gene3D" id="1.25.10.10">
    <property type="entry name" value="Leucine-rich Repeat Variant"/>
    <property type="match status" value="2"/>
</dbReference>
<dbReference type="GO" id="GO:0016491">
    <property type="term" value="F:oxidoreductase activity"/>
    <property type="evidence" value="ECO:0007669"/>
    <property type="project" value="TreeGrafter"/>
</dbReference>
<dbReference type="KEGG" id="ccp:CHC_T00003753001"/>
<dbReference type="SMART" id="SM00567">
    <property type="entry name" value="EZ_HEAT"/>
    <property type="match status" value="4"/>
</dbReference>
<evidence type="ECO:0000256" key="1">
    <source>
        <dbReference type="SAM" id="MobiDB-lite"/>
    </source>
</evidence>
<dbReference type="InterPro" id="IPR004155">
    <property type="entry name" value="PBS_lyase_HEAT"/>
</dbReference>